<dbReference type="EMBL" id="GECU01018831">
    <property type="protein sequence ID" value="JAS88875.1"/>
    <property type="molecule type" value="Transcribed_RNA"/>
</dbReference>
<dbReference type="AlphaFoldDB" id="A0A1B6IPM9"/>
<dbReference type="PANTHER" id="PTHR28589">
    <property type="entry name" value="28S RIBOSOMAL PROTEIN S34, MITOCHONDRIAL"/>
    <property type="match status" value="1"/>
</dbReference>
<protein>
    <recommendedName>
        <fullName evidence="2">28S ribosomal protein S34, mitochondrial</fullName>
    </recommendedName>
</protein>
<evidence type="ECO:0008006" key="2">
    <source>
        <dbReference type="Google" id="ProtNLM"/>
    </source>
</evidence>
<sequence length="210" mass="24329">MPKLIPVGPSTHHVGKSLWEIVGNLKNFGVGRLVKRNIYERYPEPTYYRILKIETLPPPTDTRDLRKVRAYTEKVFRGRKSEKIFEICHESWKPDFVLVPKSEEKTLIEKAEAAAKTVTKRSLPSTIPFPPLLQELIIQERIAKGLPSDEEPRMKVIIRQKDISGEDLMYHLAEDDQTPTIDYKGGKGKPLSPQMYNIPEFYREKLEQKT</sequence>
<gene>
    <name evidence="1" type="ORF">g.5343</name>
</gene>
<name>A0A1B6IPM9_9HEMI</name>
<dbReference type="GO" id="GO:0003735">
    <property type="term" value="F:structural constituent of ribosome"/>
    <property type="evidence" value="ECO:0007669"/>
    <property type="project" value="InterPro"/>
</dbReference>
<dbReference type="InterPro" id="IPR032053">
    <property type="entry name" value="Ribosomal_mS34"/>
</dbReference>
<dbReference type="PANTHER" id="PTHR28589:SF1">
    <property type="entry name" value="SMALL RIBOSOMAL SUBUNIT PROTEIN MS34"/>
    <property type="match status" value="1"/>
</dbReference>
<dbReference type="Pfam" id="PF16053">
    <property type="entry name" value="MRP-S34"/>
    <property type="match status" value="1"/>
</dbReference>
<organism evidence="1">
    <name type="scientific">Homalodisca liturata</name>
    <dbReference type="NCBI Taxonomy" id="320908"/>
    <lineage>
        <taxon>Eukaryota</taxon>
        <taxon>Metazoa</taxon>
        <taxon>Ecdysozoa</taxon>
        <taxon>Arthropoda</taxon>
        <taxon>Hexapoda</taxon>
        <taxon>Insecta</taxon>
        <taxon>Pterygota</taxon>
        <taxon>Neoptera</taxon>
        <taxon>Paraneoptera</taxon>
        <taxon>Hemiptera</taxon>
        <taxon>Auchenorrhyncha</taxon>
        <taxon>Membracoidea</taxon>
        <taxon>Cicadellidae</taxon>
        <taxon>Cicadellinae</taxon>
        <taxon>Proconiini</taxon>
        <taxon>Homalodisca</taxon>
    </lineage>
</organism>
<dbReference type="GO" id="GO:0005739">
    <property type="term" value="C:mitochondrion"/>
    <property type="evidence" value="ECO:0007669"/>
    <property type="project" value="InterPro"/>
</dbReference>
<proteinExistence type="predicted"/>
<accession>A0A1B6IPM9</accession>
<reference evidence="1" key="1">
    <citation type="submission" date="2015-11" db="EMBL/GenBank/DDBJ databases">
        <title>De novo transcriptome assembly of four potential Pierce s Disease insect vectors from Arizona vineyards.</title>
        <authorList>
            <person name="Tassone E.E."/>
        </authorList>
    </citation>
    <scope>NUCLEOTIDE SEQUENCE</scope>
</reference>
<evidence type="ECO:0000313" key="1">
    <source>
        <dbReference type="EMBL" id="JAS88875.1"/>
    </source>
</evidence>